<dbReference type="STRING" id="857967.G0R172"/>
<proteinExistence type="predicted"/>
<reference evidence="1 2" key="1">
    <citation type="submission" date="2011-07" db="EMBL/GenBank/DDBJ databases">
        <authorList>
            <person name="Coyne R."/>
            <person name="Brami D."/>
            <person name="Johnson J."/>
            <person name="Hostetler J."/>
            <person name="Hannick L."/>
            <person name="Clark T."/>
            <person name="Cassidy-Hanley D."/>
            <person name="Inman J."/>
        </authorList>
    </citation>
    <scope>NUCLEOTIDE SEQUENCE [LARGE SCALE GENOMIC DNA]</scope>
    <source>
        <strain evidence="1 2">G5</strain>
    </source>
</reference>
<evidence type="ECO:0000313" key="2">
    <source>
        <dbReference type="Proteomes" id="UP000008983"/>
    </source>
</evidence>
<name>G0R172_ICHMU</name>
<dbReference type="Proteomes" id="UP000008983">
    <property type="component" value="Unassembled WGS sequence"/>
</dbReference>
<dbReference type="EMBL" id="GL984210">
    <property type="protein sequence ID" value="EGR28780.1"/>
    <property type="molecule type" value="Genomic_DNA"/>
</dbReference>
<dbReference type="GeneID" id="14904869"/>
<dbReference type="InParanoid" id="G0R172"/>
<dbReference type="eggNOG" id="KOG0346">
    <property type="taxonomic scope" value="Eukaryota"/>
</dbReference>
<dbReference type="RefSeq" id="XP_004030016.1">
    <property type="nucleotide sequence ID" value="XM_004029968.1"/>
</dbReference>
<organism evidence="1 2">
    <name type="scientific">Ichthyophthirius multifiliis</name>
    <name type="common">White spot disease agent</name>
    <name type="synonym">Ich</name>
    <dbReference type="NCBI Taxonomy" id="5932"/>
    <lineage>
        <taxon>Eukaryota</taxon>
        <taxon>Sar</taxon>
        <taxon>Alveolata</taxon>
        <taxon>Ciliophora</taxon>
        <taxon>Intramacronucleata</taxon>
        <taxon>Oligohymenophorea</taxon>
        <taxon>Hymenostomatida</taxon>
        <taxon>Ophryoglenina</taxon>
        <taxon>Ichthyophthirius</taxon>
    </lineage>
</organism>
<gene>
    <name evidence="1" type="ORF">IMG5_168840</name>
</gene>
<dbReference type="AlphaFoldDB" id="G0R172"/>
<evidence type="ECO:0000313" key="1">
    <source>
        <dbReference type="EMBL" id="EGR28780.1"/>
    </source>
</evidence>
<accession>G0R172</accession>
<protein>
    <submittedName>
        <fullName evidence="1">Uncharacterized protein</fullName>
    </submittedName>
</protein>
<dbReference type="OrthoDB" id="312959at2759"/>
<keyword evidence="2" id="KW-1185">Reference proteome</keyword>
<sequence length="166" mass="20184">MESFRYRVNNVYENITKKQLENYKLVDFKKKMLKSPDLKEYYEKNINEKQLIIESIQKLQHQIKKNEVRCDGECPEYLLPLFLKDKISMAQEKIKKILVYQPENSNLQKKVRLNKYVYINESKENDGETDPSRLKIISRRKQWKLRHGFKLRKINKRLEKKGIFQS</sequence>